<sequence length="713" mass="73584">MSSHAAARAALVLYLCYLAAIAPRAAASDADDGVEAAAASIGVDAASLAAASLSTGFSVSKIADIVRSDPEAKVADGGVVYTCTMKGRKSSRRPHVVTQFSVASGDSPAQSTSTTDIVSIANWPANQNDSSVPLTEAAVFQLHSRAAATRKVYLAFKGCTTVGTWWNTAAQSKTGTAAIVTPRYVSNLNSPSSTSFSQSELQEIVAIWRNVASDYALWDIDITTEELTAAQMERSSLSDVAYGARVCIGGMPTWLKYDGPDPPLGMSAVAAFGEVTTAGVASKRDIFVFAEGVDAKAVMEAASHEMGHLFGLTHDGLLTPSTPQPVLYEYYTGPELGYQILQTATTSKGTTLTVTTNLAPWAPIMGSAAAALFSVWNNGQYGSTEKTGTPSNQQDDITILSNTAAHGLPRLPDEAGDSEAYATALCTAIGTCTASAATAGYVRATANAVINSGTDKDYFSFTTSAAGSIIVRINYTPPWGQEIFQDAGSFGTFSYSVPFPRSDLRLDLGFPAGSPVSDAVKPQPSILDASQTFVATVPAAGPPTCSCNAAQGLKRGTLAGKPACIWNLLQPTSGAVSPRWSLPTAIGFFSAPARGLVKLPWLSTGCPAAGKKVVASATLLSPAKDCPANAGAAAAIPLELAGASEVANSENCTAIPAVPSRRAAYRVMRVVLAGGVAPVAGSCYGLRVVTSDGRAYNGVVLVTARRLRGAAQP</sequence>
<gene>
    <name evidence="2" type="ORF">BQ4739_LOCUS13175</name>
</gene>
<organism evidence="2 3">
    <name type="scientific">Tetradesmus obliquus</name>
    <name type="common">Green alga</name>
    <name type="synonym">Acutodesmus obliquus</name>
    <dbReference type="NCBI Taxonomy" id="3088"/>
    <lineage>
        <taxon>Eukaryota</taxon>
        <taxon>Viridiplantae</taxon>
        <taxon>Chlorophyta</taxon>
        <taxon>core chlorophytes</taxon>
        <taxon>Chlorophyceae</taxon>
        <taxon>CS clade</taxon>
        <taxon>Sphaeropleales</taxon>
        <taxon>Scenedesmaceae</taxon>
        <taxon>Tetradesmus</taxon>
    </lineage>
</organism>
<reference evidence="2 3" key="1">
    <citation type="submission" date="2016-10" db="EMBL/GenBank/DDBJ databases">
        <authorList>
            <person name="Cai Z."/>
        </authorList>
    </citation>
    <scope>NUCLEOTIDE SEQUENCE [LARGE SCALE GENOMIC DNA]</scope>
</reference>
<accession>A0A383W5Y6</accession>
<proteinExistence type="predicted"/>
<keyword evidence="3" id="KW-1185">Reference proteome</keyword>
<dbReference type="EMBL" id="FNXT01001183">
    <property type="protein sequence ID" value="SZX73055.1"/>
    <property type="molecule type" value="Genomic_DNA"/>
</dbReference>
<keyword evidence="1" id="KW-0732">Signal</keyword>
<evidence type="ECO:0000256" key="1">
    <source>
        <dbReference type="SAM" id="SignalP"/>
    </source>
</evidence>
<evidence type="ECO:0000313" key="2">
    <source>
        <dbReference type="EMBL" id="SZX73055.1"/>
    </source>
</evidence>
<feature type="signal peptide" evidence="1">
    <location>
        <begin position="1"/>
        <end position="27"/>
    </location>
</feature>
<protein>
    <recommendedName>
        <fullName evidence="4">Peptidase M11 gametolysin domain-containing protein</fullName>
    </recommendedName>
</protein>
<name>A0A383W5Y6_TETOB</name>
<dbReference type="Proteomes" id="UP000256970">
    <property type="component" value="Unassembled WGS sequence"/>
</dbReference>
<evidence type="ECO:0000313" key="3">
    <source>
        <dbReference type="Proteomes" id="UP000256970"/>
    </source>
</evidence>
<feature type="chain" id="PRO_5016599576" description="Peptidase M11 gametolysin domain-containing protein" evidence="1">
    <location>
        <begin position="28"/>
        <end position="713"/>
    </location>
</feature>
<dbReference type="SUPFAM" id="SSF55486">
    <property type="entry name" value="Metalloproteases ('zincins'), catalytic domain"/>
    <property type="match status" value="1"/>
</dbReference>
<evidence type="ECO:0008006" key="4">
    <source>
        <dbReference type="Google" id="ProtNLM"/>
    </source>
</evidence>
<dbReference type="AlphaFoldDB" id="A0A383W5Y6"/>